<sequence>MTISRREFNYGLMTAATLLGGARRLDALSAPTQVREPLLDLQQKFLDLRFGMFIHLNMATFEEREWGDPKASPKLFDPAHLDTDQWAEAAASANMGYGCLTTKHHDGFCLWPTRTSSPSVKDSSFPHDIVRSYTDSFRKRGLKVCLYLSILDLRADIRPYQITSQKIDLIKVQLTELLTNYGEITMLIFDGWDCGWARLHYDQLPFRTIYDHIKSLQPNCLVSDHNAGQYPGPALYYSDIKEYEQHAGQKIPADSLVPSQSGTTLQSEWFWKSDYPRQELTSAKQIVDEWLIPFNQGHCNLILNVAPNRDGRFDPNAIARLEEIGKLWKNPGPSPKIAASIQITTPNLAFAKRSFASSSADTSGPDLANDNNFRSSWICDEGQKSGWLEIDFDQSVAFNTVSIVESRYDSDSGAKSRIDSYRVQHWHDGSWSDLAIGKGGNTFQLHQFERISAERIRLVLSGSTLPPGITEFGVYNEPL</sequence>
<comment type="caution">
    <text evidence="7">The sequence shown here is derived from an EMBL/GenBank/DDBJ whole genome shotgun (WGS) entry which is preliminary data.</text>
</comment>
<dbReference type="InterPro" id="IPR017853">
    <property type="entry name" value="GH"/>
</dbReference>
<dbReference type="EC" id="3.2.1.51" evidence="2"/>
<dbReference type="SUPFAM" id="SSF51445">
    <property type="entry name" value="(Trans)glycosidases"/>
    <property type="match status" value="1"/>
</dbReference>
<evidence type="ECO:0000313" key="7">
    <source>
        <dbReference type="EMBL" id="MBB5062058.1"/>
    </source>
</evidence>
<dbReference type="SUPFAM" id="SSF49785">
    <property type="entry name" value="Galactose-binding domain-like"/>
    <property type="match status" value="1"/>
</dbReference>
<evidence type="ECO:0000256" key="5">
    <source>
        <dbReference type="ARBA" id="ARBA00023295"/>
    </source>
</evidence>
<dbReference type="Proteomes" id="UP000584867">
    <property type="component" value="Unassembled WGS sequence"/>
</dbReference>
<dbReference type="GO" id="GO:0006004">
    <property type="term" value="P:fucose metabolic process"/>
    <property type="evidence" value="ECO:0007669"/>
    <property type="project" value="TreeGrafter"/>
</dbReference>
<dbReference type="GO" id="GO:0005764">
    <property type="term" value="C:lysosome"/>
    <property type="evidence" value="ECO:0007669"/>
    <property type="project" value="TreeGrafter"/>
</dbReference>
<gene>
    <name evidence="7" type="ORF">HDF15_000383</name>
</gene>
<keyword evidence="4 7" id="KW-0378">Hydrolase</keyword>
<keyword evidence="3" id="KW-0732">Signal</keyword>
<accession>A0A7W8E785</accession>
<dbReference type="InterPro" id="IPR057739">
    <property type="entry name" value="Glyco_hydro_29_N"/>
</dbReference>
<evidence type="ECO:0000313" key="8">
    <source>
        <dbReference type="Proteomes" id="UP000584867"/>
    </source>
</evidence>
<name>A0A7W8E785_9BACT</name>
<dbReference type="PROSITE" id="PS50022">
    <property type="entry name" value="FA58C_3"/>
    <property type="match status" value="1"/>
</dbReference>
<evidence type="ECO:0000256" key="4">
    <source>
        <dbReference type="ARBA" id="ARBA00022801"/>
    </source>
</evidence>
<keyword evidence="5 7" id="KW-0326">Glycosidase</keyword>
<proteinExistence type="inferred from homology"/>
<dbReference type="InterPro" id="IPR008979">
    <property type="entry name" value="Galactose-bd-like_sf"/>
</dbReference>
<dbReference type="Gene3D" id="2.60.120.260">
    <property type="entry name" value="Galactose-binding domain-like"/>
    <property type="match status" value="1"/>
</dbReference>
<dbReference type="InterPro" id="IPR000933">
    <property type="entry name" value="Glyco_hydro_29"/>
</dbReference>
<evidence type="ECO:0000256" key="3">
    <source>
        <dbReference type="ARBA" id="ARBA00022729"/>
    </source>
</evidence>
<dbReference type="Pfam" id="PF00754">
    <property type="entry name" value="F5_F8_type_C"/>
    <property type="match status" value="1"/>
</dbReference>
<dbReference type="PANTHER" id="PTHR10030:SF37">
    <property type="entry name" value="ALPHA-L-FUCOSIDASE-RELATED"/>
    <property type="match status" value="1"/>
</dbReference>
<dbReference type="EMBL" id="JACHIO010000001">
    <property type="protein sequence ID" value="MBB5062058.1"/>
    <property type="molecule type" value="Genomic_DNA"/>
</dbReference>
<comment type="similarity">
    <text evidence="1">Belongs to the glycosyl hydrolase 29 family.</text>
</comment>
<dbReference type="SMART" id="SM00812">
    <property type="entry name" value="Alpha_L_fucos"/>
    <property type="match status" value="1"/>
</dbReference>
<evidence type="ECO:0000259" key="6">
    <source>
        <dbReference type="PROSITE" id="PS50022"/>
    </source>
</evidence>
<organism evidence="7 8">
    <name type="scientific">Granulicella mallensis</name>
    <dbReference type="NCBI Taxonomy" id="940614"/>
    <lineage>
        <taxon>Bacteria</taxon>
        <taxon>Pseudomonadati</taxon>
        <taxon>Acidobacteriota</taxon>
        <taxon>Terriglobia</taxon>
        <taxon>Terriglobales</taxon>
        <taxon>Acidobacteriaceae</taxon>
        <taxon>Granulicella</taxon>
    </lineage>
</organism>
<dbReference type="GO" id="GO:0016139">
    <property type="term" value="P:glycoside catabolic process"/>
    <property type="evidence" value="ECO:0007669"/>
    <property type="project" value="TreeGrafter"/>
</dbReference>
<evidence type="ECO:0000256" key="2">
    <source>
        <dbReference type="ARBA" id="ARBA00012662"/>
    </source>
</evidence>
<feature type="domain" description="F5/8 type C" evidence="6">
    <location>
        <begin position="338"/>
        <end position="477"/>
    </location>
</feature>
<dbReference type="Pfam" id="PF01120">
    <property type="entry name" value="Alpha_L_fucos"/>
    <property type="match status" value="1"/>
</dbReference>
<reference evidence="7 8" key="1">
    <citation type="submission" date="2020-08" db="EMBL/GenBank/DDBJ databases">
        <title>Genomic Encyclopedia of Type Strains, Phase IV (KMG-V): Genome sequencing to study the core and pangenomes of soil and plant-associated prokaryotes.</title>
        <authorList>
            <person name="Whitman W."/>
        </authorList>
    </citation>
    <scope>NUCLEOTIDE SEQUENCE [LARGE SCALE GENOMIC DNA]</scope>
    <source>
        <strain evidence="7 8">X5P3</strain>
    </source>
</reference>
<dbReference type="AlphaFoldDB" id="A0A7W8E785"/>
<evidence type="ECO:0000256" key="1">
    <source>
        <dbReference type="ARBA" id="ARBA00007951"/>
    </source>
</evidence>
<dbReference type="OMA" id="GWDAPWS"/>
<dbReference type="RefSeq" id="WP_014266876.1">
    <property type="nucleotide sequence ID" value="NZ_JACHIO010000001.1"/>
</dbReference>
<protein>
    <recommendedName>
        <fullName evidence="2">alpha-L-fucosidase</fullName>
        <ecNumber evidence="2">3.2.1.51</ecNumber>
    </recommendedName>
</protein>
<dbReference type="PANTHER" id="PTHR10030">
    <property type="entry name" value="ALPHA-L-FUCOSIDASE"/>
    <property type="match status" value="1"/>
</dbReference>
<dbReference type="InterPro" id="IPR000421">
    <property type="entry name" value="FA58C"/>
</dbReference>
<dbReference type="GO" id="GO:0004560">
    <property type="term" value="F:alpha-L-fucosidase activity"/>
    <property type="evidence" value="ECO:0007669"/>
    <property type="project" value="UniProtKB-EC"/>
</dbReference>
<dbReference type="Gene3D" id="3.20.20.80">
    <property type="entry name" value="Glycosidases"/>
    <property type="match status" value="1"/>
</dbReference>